<evidence type="ECO:0000313" key="2">
    <source>
        <dbReference type="EMBL" id="PIA60988.1"/>
    </source>
</evidence>
<dbReference type="Proteomes" id="UP000230069">
    <property type="component" value="Unassembled WGS sequence"/>
</dbReference>
<proteinExistence type="predicted"/>
<feature type="compositionally biased region" description="Polar residues" evidence="1">
    <location>
        <begin position="1"/>
        <end position="15"/>
    </location>
</feature>
<dbReference type="AlphaFoldDB" id="A0A2G5EZ16"/>
<evidence type="ECO:0000256" key="1">
    <source>
        <dbReference type="SAM" id="MobiDB-lite"/>
    </source>
</evidence>
<reference evidence="2 3" key="1">
    <citation type="submission" date="2017-09" db="EMBL/GenBank/DDBJ databases">
        <title>WGS assembly of Aquilegia coerulea Goldsmith.</title>
        <authorList>
            <person name="Hodges S."/>
            <person name="Kramer E."/>
            <person name="Nordborg M."/>
            <person name="Tomkins J."/>
            <person name="Borevitz J."/>
            <person name="Derieg N."/>
            <person name="Yan J."/>
            <person name="Mihaltcheva S."/>
            <person name="Hayes R.D."/>
            <person name="Rokhsar D."/>
        </authorList>
    </citation>
    <scope>NUCLEOTIDE SEQUENCE [LARGE SCALE GENOMIC DNA]</scope>
    <source>
        <strain evidence="3">cv. Goldsmith</strain>
    </source>
</reference>
<organism evidence="2 3">
    <name type="scientific">Aquilegia coerulea</name>
    <name type="common">Rocky mountain columbine</name>
    <dbReference type="NCBI Taxonomy" id="218851"/>
    <lineage>
        <taxon>Eukaryota</taxon>
        <taxon>Viridiplantae</taxon>
        <taxon>Streptophyta</taxon>
        <taxon>Embryophyta</taxon>
        <taxon>Tracheophyta</taxon>
        <taxon>Spermatophyta</taxon>
        <taxon>Magnoliopsida</taxon>
        <taxon>Ranunculales</taxon>
        <taxon>Ranunculaceae</taxon>
        <taxon>Thalictroideae</taxon>
        <taxon>Aquilegia</taxon>
    </lineage>
</organism>
<feature type="region of interest" description="Disordered" evidence="1">
    <location>
        <begin position="33"/>
        <end position="67"/>
    </location>
</feature>
<name>A0A2G5EZ16_AQUCA</name>
<feature type="region of interest" description="Disordered" evidence="1">
    <location>
        <begin position="1"/>
        <end position="20"/>
    </location>
</feature>
<keyword evidence="3" id="KW-1185">Reference proteome</keyword>
<evidence type="ECO:0000313" key="3">
    <source>
        <dbReference type="Proteomes" id="UP000230069"/>
    </source>
</evidence>
<feature type="compositionally biased region" description="Polar residues" evidence="1">
    <location>
        <begin position="34"/>
        <end position="59"/>
    </location>
</feature>
<protein>
    <submittedName>
        <fullName evidence="2">Uncharacterized protein</fullName>
    </submittedName>
</protein>
<dbReference type="EMBL" id="KZ305020">
    <property type="protein sequence ID" value="PIA60988.1"/>
    <property type="molecule type" value="Genomic_DNA"/>
</dbReference>
<gene>
    <name evidence="2" type="ORF">AQUCO_00300480v1</name>
</gene>
<dbReference type="OrthoDB" id="1899142at2759"/>
<dbReference type="InParanoid" id="A0A2G5EZ16"/>
<accession>A0A2G5EZ16</accession>
<sequence>MLPRGSSQTSFSGSPESAVATSGGILSVHDYMNLSANNTDGPDSLSPSFIEQVSGSSLQEEGRTVAG</sequence>